<dbReference type="EMBL" id="JBIGHX010000007">
    <property type="protein sequence ID" value="MFG6463708.1"/>
    <property type="molecule type" value="Genomic_DNA"/>
</dbReference>
<comment type="caution">
    <text evidence="1">The sequence shown here is derived from an EMBL/GenBank/DDBJ whole genome shotgun (WGS) entry which is preliminary data.</text>
</comment>
<organism evidence="1 2">
    <name type="scientific">Pelomonas lactea</name>
    <dbReference type="NCBI Taxonomy" id="3299030"/>
    <lineage>
        <taxon>Bacteria</taxon>
        <taxon>Pseudomonadati</taxon>
        <taxon>Pseudomonadota</taxon>
        <taxon>Betaproteobacteria</taxon>
        <taxon>Burkholderiales</taxon>
        <taxon>Sphaerotilaceae</taxon>
        <taxon>Roseateles</taxon>
    </lineage>
</organism>
<name>A0ABW7GP27_9BURK</name>
<evidence type="ECO:0000313" key="2">
    <source>
        <dbReference type="Proteomes" id="UP001606302"/>
    </source>
</evidence>
<gene>
    <name evidence="1" type="ORF">ACG04Q_19190</name>
</gene>
<dbReference type="Proteomes" id="UP001606302">
    <property type="component" value="Unassembled WGS sequence"/>
</dbReference>
<dbReference type="RefSeq" id="WP_394512885.1">
    <property type="nucleotide sequence ID" value="NZ_JBIGHX010000007.1"/>
</dbReference>
<keyword evidence="2" id="KW-1185">Reference proteome</keyword>
<sequence>MDERIAIWNVLHDGEITAVSRSGSAVTFFVSIGYLRRRFAPPGGCFALSLGEVSELHFHDFDGEVQTLEQQFETGRLDILGTESQRLPIVVDTSMGSMTLSFERFDLSLDTGQLVSFAEIDQVSDEYWRDWEGKRLRGEAS</sequence>
<proteinExistence type="predicted"/>
<reference evidence="1 2" key="1">
    <citation type="submission" date="2024-08" db="EMBL/GenBank/DDBJ databases">
        <authorList>
            <person name="Lu H."/>
        </authorList>
    </citation>
    <scope>NUCLEOTIDE SEQUENCE [LARGE SCALE GENOMIC DNA]</scope>
    <source>
        <strain evidence="1 2">DXS20W</strain>
    </source>
</reference>
<protein>
    <submittedName>
        <fullName evidence="1">Uncharacterized protein</fullName>
    </submittedName>
</protein>
<accession>A0ABW7GP27</accession>
<evidence type="ECO:0000313" key="1">
    <source>
        <dbReference type="EMBL" id="MFG6463708.1"/>
    </source>
</evidence>